<name>A0A9P4N807_9PLEO</name>
<comment type="caution">
    <text evidence="1">The sequence shown here is derived from an EMBL/GenBank/DDBJ whole genome shotgun (WGS) entry which is preliminary data.</text>
</comment>
<protein>
    <submittedName>
        <fullName evidence="1">Uncharacterized protein</fullName>
    </submittedName>
</protein>
<dbReference type="EMBL" id="ML986589">
    <property type="protein sequence ID" value="KAF2267839.1"/>
    <property type="molecule type" value="Genomic_DNA"/>
</dbReference>
<keyword evidence="2" id="KW-1185">Reference proteome</keyword>
<evidence type="ECO:0000313" key="1">
    <source>
        <dbReference type="EMBL" id="KAF2267839.1"/>
    </source>
</evidence>
<dbReference type="AlphaFoldDB" id="A0A9P4N807"/>
<sequence>MFETQEARMENMSIEIGLKPERSFQSLRIKPSGRSQGTLFGVIWQLGLVPERYLSIGDNFRCSESHTLCDVNAGFTVIYSNLALTLPDCVTFNTMELTCTKLSQPPLLANPFFSSTSIFYHQHVDLDTILWIWNVKLAYAMYKDTDFAHSGVSWPDFRVNQALYLIVQPGFYSLVTWANKFSRASGTALTRDDGMNTHSMHPGRALNKIDSWACCRTFTGPGSAAYVTMDILVPFSADSFHIGFWGCNMAAGSSE</sequence>
<evidence type="ECO:0000313" key="2">
    <source>
        <dbReference type="Proteomes" id="UP000800093"/>
    </source>
</evidence>
<accession>A0A9P4N807</accession>
<dbReference type="Proteomes" id="UP000800093">
    <property type="component" value="Unassembled WGS sequence"/>
</dbReference>
<proteinExistence type="predicted"/>
<gene>
    <name evidence="1" type="ORF">CC78DRAFT_576853</name>
</gene>
<reference evidence="2" key="1">
    <citation type="journal article" date="2020" name="Stud. Mycol.">
        <title>101 Dothideomycetes genomes: A test case for predicting lifestyles and emergence of pathogens.</title>
        <authorList>
            <person name="Haridas S."/>
            <person name="Albert R."/>
            <person name="Binder M."/>
            <person name="Bloem J."/>
            <person name="LaButti K."/>
            <person name="Salamov A."/>
            <person name="Andreopoulos B."/>
            <person name="Baker S."/>
            <person name="Barry K."/>
            <person name="Bills G."/>
            <person name="Bluhm B."/>
            <person name="Cannon C."/>
            <person name="Castanera R."/>
            <person name="Culley D."/>
            <person name="Daum C."/>
            <person name="Ezra D."/>
            <person name="Gonzalez J."/>
            <person name="Henrissat B."/>
            <person name="Kuo A."/>
            <person name="Liang C."/>
            <person name="Lipzen A."/>
            <person name="Lutzoni F."/>
            <person name="Magnuson J."/>
            <person name="Mondo S."/>
            <person name="Nolan M."/>
            <person name="Ohm R."/>
            <person name="Pangilinan J."/>
            <person name="Park H.-J."/>
            <person name="Ramirez L."/>
            <person name="Alfaro M."/>
            <person name="Sun H."/>
            <person name="Tritt A."/>
            <person name="Yoshinaga Y."/>
            <person name="Zwiers L.-H."/>
            <person name="Turgeon B."/>
            <person name="Goodwin S."/>
            <person name="Spatafora J."/>
            <person name="Crous P."/>
            <person name="Grigoriev I."/>
        </authorList>
    </citation>
    <scope>NUCLEOTIDE SEQUENCE [LARGE SCALE GENOMIC DNA]</scope>
    <source>
        <strain evidence="2">CBS 304.66</strain>
    </source>
</reference>
<organism evidence="1 2">
    <name type="scientific">Lojkania enalia</name>
    <dbReference type="NCBI Taxonomy" id="147567"/>
    <lineage>
        <taxon>Eukaryota</taxon>
        <taxon>Fungi</taxon>
        <taxon>Dikarya</taxon>
        <taxon>Ascomycota</taxon>
        <taxon>Pezizomycotina</taxon>
        <taxon>Dothideomycetes</taxon>
        <taxon>Pleosporomycetidae</taxon>
        <taxon>Pleosporales</taxon>
        <taxon>Pleosporales incertae sedis</taxon>
        <taxon>Lojkania</taxon>
    </lineage>
</organism>